<feature type="compositionally biased region" description="Basic and acidic residues" evidence="3">
    <location>
        <begin position="1058"/>
        <end position="1067"/>
    </location>
</feature>
<feature type="region of interest" description="Disordered" evidence="3">
    <location>
        <begin position="286"/>
        <end position="467"/>
    </location>
</feature>
<feature type="compositionally biased region" description="Polar residues" evidence="3">
    <location>
        <begin position="247"/>
        <end position="260"/>
    </location>
</feature>
<dbReference type="InterPro" id="IPR039041">
    <property type="entry name" value="Nav/unc-53"/>
</dbReference>
<feature type="region of interest" description="Disordered" evidence="3">
    <location>
        <begin position="574"/>
        <end position="670"/>
    </location>
</feature>
<feature type="coiled-coil region" evidence="2">
    <location>
        <begin position="1116"/>
        <end position="1171"/>
    </location>
</feature>
<evidence type="ECO:0000256" key="3">
    <source>
        <dbReference type="SAM" id="MobiDB-lite"/>
    </source>
</evidence>
<protein>
    <submittedName>
        <fullName evidence="5">Neuron navigator 2</fullName>
    </submittedName>
</protein>
<evidence type="ECO:0000256" key="2">
    <source>
        <dbReference type="SAM" id="Coils"/>
    </source>
</evidence>
<sequence length="1881" mass="204842">MKDTQNPSKAASDVECETPVEHKLTSKLSSILAVRRRPKASGTSSVGQTRTETPEQPRFTANYPATLPASPITPSLSRYAGRTKNISNRPTTAAMIQKQYSVPTSPCCSKSIIATTMNSSSPPFRLNGTARSSPGIQNTRSADHKYHQAMSFGVQATEPLTRDNSVADLNTVPQTQMAMVYASIDGEVITTQSTQDKVAGFPLNACNAGTPTYTSSSNISCIATPQIQRTNRLTNNKDYASLRRASKTASRSTQFSQSVAASPRISSAYAEGERLDADAQKNVTEVARGEKHISSNPVSEAREMSLRSLRQPQKPLSRSCCQEGRFFGRNSDSEDFRGSQTPQCTPRSSKLRLQRTSSMQPQPERKISSDGLENQQENNQSANSGALSLRRKTSTTRSNERSTKSSVVGSSRNSAVLGKSTSGSCLGSKSDSSRRTSLDSQMSTSSSTSCNSSPLTPRASWSANDSLTCPMQSRSGAQAKYSSKNCQLKSHASNGLKTLPVTAISPERPGERSAMKANRPTNLSVFHSANFQPKRVSPGDGIINATNQKYWDLSSESQRLIRLSSLPIENKIKDTDEDNVTRAKTVSPPAKVNHREMLQPAHEKAGADDFGKQRLHSPSDSGNSSCTLGQKSGPTSPETPQISKPKSSPTISSVSSNIVQGIPTRRPVPQISEESAANITSANTSGPILTVTCVTEAGDAPPGDSADSATVTTSPSFASSLSTSGCSNRTNVMELSSILKNLPYNCEKRERQMSLPSSEMLMAPPSPSLRLQLPNGGCVGVGNQRNHRGSLNMIRMADDPVYGCLSPYYPSPPSPLSHIKLPYATHTQRAQSVVLPATCGMGFEKQVGVIPVVHSTSGNLGYAGTGTYVHASERQCSRPGVSSEVPLISPVSRLQEELEIAKKHVAFLSCRLSANTSVVQAFEQSLHSMSTRMQQIIKVSSIKEKEVKELRNLVGQLRVQLSVAIGQTNDGQRKNDKELVDILGILKSHEHSNRTEADLSSTYLRSSSYQEMSRILADSSRQLNPFTTQESLEQLLLRNSGKFNRLKTSINRAFGRSKSRDPCDQTKAKHNITSSRHSDADGTNSRQSPSSSTAESPSTTCPNVGFDGQSVSSDDLSNLQNQLADKDLRLTDAQLESLSRFHQLQQMQTLLNSLQNEISLLREENEQLHQTVDKCSQSGGSDSLGASLFATRLHSAELLKKLFGPKRTKGITIPVFLQFTSLLDCFTNQNREPKVPSPHLSAPQNCQAGSHSPKQTNMSPGILTQESRCSIQGLSCLTKLHLLGRITLSSKEGMKLLEDQVKALFQMYLQYLDPDDNLGLSADSIASLVIRYHTEGGAVQGNAGEHVNEQHFHLGDNQESEGNLVNSCTSDRVVSINVILHDNAYVAGRRRTNLMCDRKHQCQPSFTAESTSAIAWISLLPCALLQKMVESLLSNKCVIIYGPKGAGKLEFGRILIDSMARMFPGFWNGSPTVEYRQTARGQSVQSELRQLLMDALSMEGLLILRLSPSNLLDLLEVMAEVPFQTHPRKVLLLVITDGLNFPKELTEQTNCPGIFPFLADLQSTVAYLRRCIRQRFSQYAFHFLEVEQQTLPSPPQLSSQPFSPTDFHQEFKCVADILDWLPDFWLHLVRLKRNLTGTHSDTFPVSPFRLLACPFTIQSSWTWFMELWDAEIQHFLLHNADSRASSLPPGTISSNGGPITQKRSDSLRLGAFTRWMFSTWPWPELPSCINGIPLLQRSVFLPWDLTTTAAAAAVLGTTTTGTEKASSSARRLSQTGQVSQSLSVLTKLGLKGPMCNSDLFTSTHATGAPNSAGDAFQCTASPRESCADIYDSYSSIPALFAGHKDVVAHQILQKSVPTSTPPLALLCAAKSSNALACQPFV</sequence>
<accession>A0A0X3PKZ2</accession>
<feature type="region of interest" description="Disordered" evidence="3">
    <location>
        <begin position="1050"/>
        <end position="1112"/>
    </location>
</feature>
<evidence type="ECO:0000256" key="1">
    <source>
        <dbReference type="ARBA" id="ARBA00023054"/>
    </source>
</evidence>
<dbReference type="PANTHER" id="PTHR12784">
    <property type="entry name" value="STEERIN"/>
    <property type="match status" value="1"/>
</dbReference>
<dbReference type="Pfam" id="PF25408">
    <property type="entry name" value="AAA_lid_NAV1"/>
    <property type="match status" value="1"/>
</dbReference>
<feature type="compositionally biased region" description="Low complexity" evidence="3">
    <location>
        <begin position="1085"/>
        <end position="1102"/>
    </location>
</feature>
<feature type="region of interest" description="Disordered" evidence="3">
    <location>
        <begin position="1233"/>
        <end position="1261"/>
    </location>
</feature>
<proteinExistence type="predicted"/>
<feature type="compositionally biased region" description="Polar residues" evidence="3">
    <location>
        <begin position="338"/>
        <end position="348"/>
    </location>
</feature>
<feature type="compositionally biased region" description="Polar residues" evidence="3">
    <location>
        <begin position="41"/>
        <end position="51"/>
    </location>
</feature>
<feature type="domain" description="CortBP2/NAV1-like AAA+ ATPase lid" evidence="4">
    <location>
        <begin position="1613"/>
        <end position="1724"/>
    </location>
</feature>
<feature type="compositionally biased region" description="Polar residues" evidence="3">
    <location>
        <begin position="616"/>
        <end position="641"/>
    </location>
</feature>
<dbReference type="PANTHER" id="PTHR12784:SF28">
    <property type="entry name" value="PROTEIN SICKIE"/>
    <property type="match status" value="1"/>
</dbReference>
<evidence type="ECO:0000259" key="4">
    <source>
        <dbReference type="Pfam" id="PF25408"/>
    </source>
</evidence>
<feature type="compositionally biased region" description="Low complexity" evidence="3">
    <location>
        <begin position="642"/>
        <end position="656"/>
    </location>
</feature>
<feature type="compositionally biased region" description="Polar residues" evidence="3">
    <location>
        <begin position="308"/>
        <end position="320"/>
    </location>
</feature>
<evidence type="ECO:0000313" key="5">
    <source>
        <dbReference type="EMBL" id="JAP47936.1"/>
    </source>
</evidence>
<feature type="region of interest" description="Disordered" evidence="3">
    <location>
        <begin position="243"/>
        <end position="263"/>
    </location>
</feature>
<reference evidence="5" key="1">
    <citation type="submission" date="2016-01" db="EMBL/GenBank/DDBJ databases">
        <title>Reference transcriptome for the parasite Schistocephalus solidus: insights into the molecular evolution of parasitism.</title>
        <authorList>
            <person name="Hebert F.O."/>
            <person name="Grambauer S."/>
            <person name="Barber I."/>
            <person name="Landry C.R."/>
            <person name="Aubin-Horth N."/>
        </authorList>
    </citation>
    <scope>NUCLEOTIDE SEQUENCE</scope>
</reference>
<feature type="compositionally biased region" description="Low complexity" evidence="3">
    <location>
        <begin position="417"/>
        <end position="430"/>
    </location>
</feature>
<dbReference type="GO" id="GO:0022008">
    <property type="term" value="P:neurogenesis"/>
    <property type="evidence" value="ECO:0007669"/>
    <property type="project" value="InterPro"/>
</dbReference>
<gene>
    <name evidence="5" type="primary">NAV2</name>
    <name evidence="5" type="ORF">TR143631</name>
</gene>
<name>A0A0X3PKZ2_SCHSO</name>
<feature type="compositionally biased region" description="Basic and acidic residues" evidence="3">
    <location>
        <begin position="593"/>
        <end position="612"/>
    </location>
</feature>
<feature type="compositionally biased region" description="Polar residues" evidence="3">
    <location>
        <begin position="1242"/>
        <end position="1261"/>
    </location>
</feature>
<feature type="compositionally biased region" description="Low complexity" evidence="3">
    <location>
        <begin position="438"/>
        <end position="453"/>
    </location>
</feature>
<feature type="region of interest" description="Disordered" evidence="3">
    <location>
        <begin position="29"/>
        <end position="74"/>
    </location>
</feature>
<dbReference type="InterPro" id="IPR057568">
    <property type="entry name" value="CortBP2_NAV1-like_AAA_lid"/>
</dbReference>
<organism evidence="5">
    <name type="scientific">Schistocephalus solidus</name>
    <name type="common">Tapeworm</name>
    <dbReference type="NCBI Taxonomy" id="70667"/>
    <lineage>
        <taxon>Eukaryota</taxon>
        <taxon>Metazoa</taxon>
        <taxon>Spiralia</taxon>
        <taxon>Lophotrochozoa</taxon>
        <taxon>Platyhelminthes</taxon>
        <taxon>Cestoda</taxon>
        <taxon>Eucestoda</taxon>
        <taxon>Diphyllobothriidea</taxon>
        <taxon>Diphyllobothriidae</taxon>
        <taxon>Schistocephalus</taxon>
    </lineage>
</organism>
<feature type="region of interest" description="Disordered" evidence="3">
    <location>
        <begin position="1"/>
        <end position="20"/>
    </location>
</feature>
<feature type="compositionally biased region" description="Polar residues" evidence="3">
    <location>
        <begin position="404"/>
        <end position="414"/>
    </location>
</feature>
<feature type="region of interest" description="Disordered" evidence="3">
    <location>
        <begin position="497"/>
        <end position="516"/>
    </location>
</feature>
<dbReference type="EMBL" id="GEEE01015289">
    <property type="protein sequence ID" value="JAP47936.1"/>
    <property type="molecule type" value="Transcribed_RNA"/>
</dbReference>
<keyword evidence="1 2" id="KW-0175">Coiled coil</keyword>